<dbReference type="AlphaFoldDB" id="A0A1C3VGM4"/>
<dbReference type="InterPro" id="IPR037523">
    <property type="entry name" value="VOC_core"/>
</dbReference>
<keyword evidence="1" id="KW-0479">Metal-binding</keyword>
<dbReference type="InterPro" id="IPR051785">
    <property type="entry name" value="MMCE/EMCE_epimerase"/>
</dbReference>
<dbReference type="PANTHER" id="PTHR43048:SF6">
    <property type="entry name" value="BLR8189 PROTEIN"/>
    <property type="match status" value="1"/>
</dbReference>
<dbReference type="EMBL" id="FMAC01000006">
    <property type="protein sequence ID" value="SCB26828.1"/>
    <property type="molecule type" value="Genomic_DNA"/>
</dbReference>
<keyword evidence="3" id="KW-0560">Oxidoreductase</keyword>
<protein>
    <submittedName>
        <fullName evidence="3">Catechol 2,3-dioxygenase</fullName>
    </submittedName>
</protein>
<dbReference type="GO" id="GO:0051213">
    <property type="term" value="F:dioxygenase activity"/>
    <property type="evidence" value="ECO:0007669"/>
    <property type="project" value="UniProtKB-KW"/>
</dbReference>
<evidence type="ECO:0000313" key="3">
    <source>
        <dbReference type="EMBL" id="SCB26828.1"/>
    </source>
</evidence>
<keyword evidence="4" id="KW-1185">Reference proteome</keyword>
<accession>A0A1C3VGM4</accession>
<dbReference type="Gene3D" id="3.10.180.10">
    <property type="entry name" value="2,3-Dihydroxybiphenyl 1,2-Dioxygenase, domain 1"/>
    <property type="match status" value="1"/>
</dbReference>
<dbReference type="GO" id="GO:0046491">
    <property type="term" value="P:L-methylmalonyl-CoA metabolic process"/>
    <property type="evidence" value="ECO:0007669"/>
    <property type="project" value="TreeGrafter"/>
</dbReference>
<dbReference type="PROSITE" id="PS51819">
    <property type="entry name" value="VOC"/>
    <property type="match status" value="1"/>
</dbReference>
<dbReference type="PANTHER" id="PTHR43048">
    <property type="entry name" value="METHYLMALONYL-COA EPIMERASE"/>
    <property type="match status" value="1"/>
</dbReference>
<dbReference type="InterPro" id="IPR029068">
    <property type="entry name" value="Glyas_Bleomycin-R_OHBP_Dase"/>
</dbReference>
<evidence type="ECO:0000313" key="4">
    <source>
        <dbReference type="Proteomes" id="UP000186228"/>
    </source>
</evidence>
<dbReference type="OrthoDB" id="2613830at2"/>
<dbReference type="Proteomes" id="UP000186228">
    <property type="component" value="Unassembled WGS sequence"/>
</dbReference>
<dbReference type="GO" id="GO:0004493">
    <property type="term" value="F:methylmalonyl-CoA epimerase activity"/>
    <property type="evidence" value="ECO:0007669"/>
    <property type="project" value="TreeGrafter"/>
</dbReference>
<dbReference type="SUPFAM" id="SSF54593">
    <property type="entry name" value="Glyoxalase/Bleomycin resistance protein/Dihydroxybiphenyl dioxygenase"/>
    <property type="match status" value="1"/>
</dbReference>
<evidence type="ECO:0000259" key="2">
    <source>
        <dbReference type="PROSITE" id="PS51819"/>
    </source>
</evidence>
<gene>
    <name evidence="3" type="ORF">GA0061100_10624</name>
</gene>
<name>A0A1C3VGM4_9HYPH</name>
<dbReference type="GO" id="GO:0046872">
    <property type="term" value="F:metal ion binding"/>
    <property type="evidence" value="ECO:0007669"/>
    <property type="project" value="UniProtKB-KW"/>
</dbReference>
<organism evidence="3 4">
    <name type="scientific">Rhizobium hainanense</name>
    <dbReference type="NCBI Taxonomy" id="52131"/>
    <lineage>
        <taxon>Bacteria</taxon>
        <taxon>Pseudomonadati</taxon>
        <taxon>Pseudomonadota</taxon>
        <taxon>Alphaproteobacteria</taxon>
        <taxon>Hyphomicrobiales</taxon>
        <taxon>Rhizobiaceae</taxon>
        <taxon>Rhizobium/Agrobacterium group</taxon>
        <taxon>Rhizobium</taxon>
    </lineage>
</organism>
<keyword evidence="3" id="KW-0223">Dioxygenase</keyword>
<evidence type="ECO:0000256" key="1">
    <source>
        <dbReference type="ARBA" id="ARBA00022723"/>
    </source>
</evidence>
<dbReference type="Pfam" id="PF13669">
    <property type="entry name" value="Glyoxalase_4"/>
    <property type="match status" value="1"/>
</dbReference>
<proteinExistence type="predicted"/>
<feature type="domain" description="VOC" evidence="2">
    <location>
        <begin position="14"/>
        <end position="160"/>
    </location>
</feature>
<sequence>MTNVASTGLPGLLGQDHTGITVPDLDEALDFFVRILGCKHAYTFGPIGDDEGDFMRRALGTHPRARIRRAALIRIGHGSNLELFEYEAPDQRRLEQKNSDIGAFHVGLYVEDIQAAKAYLDAQGIATRLGPLPISDGPNAGQSILYFQSPWGLQLEVISYPGGMAYEKTAKTILWSPKSPEK</sequence>
<dbReference type="RefSeq" id="WP_075854364.1">
    <property type="nucleotide sequence ID" value="NZ_FMAC01000006.1"/>
</dbReference>
<dbReference type="STRING" id="52131.GA0061100_10624"/>
<reference evidence="4" key="1">
    <citation type="submission" date="2016-08" db="EMBL/GenBank/DDBJ databases">
        <authorList>
            <person name="Varghese N."/>
            <person name="Submissions Spin"/>
        </authorList>
    </citation>
    <scope>NUCLEOTIDE SEQUENCE [LARGE SCALE GENOMIC DNA]</scope>
    <source>
        <strain evidence="4">CCBAU 57015</strain>
    </source>
</reference>